<gene>
    <name evidence="1" type="ORF">QTH91_19215</name>
</gene>
<name>A0ABT7NFC9_9BURK</name>
<dbReference type="Proteomes" id="UP001174908">
    <property type="component" value="Unassembled WGS sequence"/>
</dbReference>
<dbReference type="EMBL" id="JASZYV010000004">
    <property type="protein sequence ID" value="MDM0046628.1"/>
    <property type="molecule type" value="Genomic_DNA"/>
</dbReference>
<organism evidence="1 2">
    <name type="scientific">Variovorax dokdonensis</name>
    <dbReference type="NCBI Taxonomy" id="344883"/>
    <lineage>
        <taxon>Bacteria</taxon>
        <taxon>Pseudomonadati</taxon>
        <taxon>Pseudomonadota</taxon>
        <taxon>Betaproteobacteria</taxon>
        <taxon>Burkholderiales</taxon>
        <taxon>Comamonadaceae</taxon>
        <taxon>Variovorax</taxon>
    </lineage>
</organism>
<proteinExistence type="predicted"/>
<comment type="caution">
    <text evidence="1">The sequence shown here is derived from an EMBL/GenBank/DDBJ whole genome shotgun (WGS) entry which is preliminary data.</text>
</comment>
<reference evidence="1" key="1">
    <citation type="submission" date="2023-06" db="EMBL/GenBank/DDBJ databases">
        <authorList>
            <person name="Jiang Y."/>
            <person name="Liu Q."/>
        </authorList>
    </citation>
    <scope>NUCLEOTIDE SEQUENCE</scope>
    <source>
        <strain evidence="1">CGMCC 1.12089</strain>
    </source>
</reference>
<accession>A0ABT7NFC9</accession>
<evidence type="ECO:0000313" key="2">
    <source>
        <dbReference type="Proteomes" id="UP001174908"/>
    </source>
</evidence>
<sequence>MAEAIGQSPELQNFLGGKNADAALPCKFNCRVGGALDSGNQVKHYRGKPGQEKRLNSSFCIDAPEVKAEVDEALDDERRLERAY</sequence>
<evidence type="ECO:0000313" key="1">
    <source>
        <dbReference type="EMBL" id="MDM0046628.1"/>
    </source>
</evidence>
<dbReference type="RefSeq" id="WP_286661746.1">
    <property type="nucleotide sequence ID" value="NZ_JASZYV010000004.1"/>
</dbReference>
<keyword evidence="2" id="KW-1185">Reference proteome</keyword>
<protein>
    <submittedName>
        <fullName evidence="1">Uncharacterized protein</fullName>
    </submittedName>
</protein>